<feature type="domain" description="Beta-lactamase-related" evidence="1">
    <location>
        <begin position="13"/>
        <end position="340"/>
    </location>
</feature>
<organism evidence="2 3">
    <name type="scientific">Pseudonocardia halophobica</name>
    <dbReference type="NCBI Taxonomy" id="29401"/>
    <lineage>
        <taxon>Bacteria</taxon>
        <taxon>Bacillati</taxon>
        <taxon>Actinomycetota</taxon>
        <taxon>Actinomycetes</taxon>
        <taxon>Pseudonocardiales</taxon>
        <taxon>Pseudonocardiaceae</taxon>
        <taxon>Pseudonocardia</taxon>
    </lineage>
</organism>
<dbReference type="EMBL" id="BSFQ01000003">
    <property type="protein sequence ID" value="GLL09922.1"/>
    <property type="molecule type" value="Genomic_DNA"/>
</dbReference>
<evidence type="ECO:0000259" key="1">
    <source>
        <dbReference type="Pfam" id="PF00144"/>
    </source>
</evidence>
<dbReference type="SUPFAM" id="SSF56601">
    <property type="entry name" value="beta-lactamase/transpeptidase-like"/>
    <property type="match status" value="1"/>
</dbReference>
<dbReference type="PANTHER" id="PTHR43319">
    <property type="entry name" value="BETA-LACTAMASE-RELATED"/>
    <property type="match status" value="1"/>
</dbReference>
<dbReference type="PANTHER" id="PTHR43319:SF3">
    <property type="entry name" value="BETA-LACTAMASE-RELATED DOMAIN-CONTAINING PROTEIN"/>
    <property type="match status" value="1"/>
</dbReference>
<evidence type="ECO:0000313" key="3">
    <source>
        <dbReference type="Proteomes" id="UP001143463"/>
    </source>
</evidence>
<sequence>MTDVQEIVAEQAAELVRSGGERGLQVAAYVDGRPVVDVAAGIADPATGRVVGPGTLFYNWSVGKGATATLVHRLVDAGVLGYDTRVAEVWPEFAAHGKDGITVRQALDHSAGVPGLPAGVTVDDVCDWSRMVTALEEAEPWWEPGTAVGYHAYTFGFLNGEIARRASGRELSDLLADLTDVLGFPGEIRFGMPDPSGLAVLEDAPMPETGGFTLPEEMLRAVPTALFPTAALGSDPRVLAADIPAGAKVSARGLARMYAGWLDGTVVSRDRAPAAYTESSSGTDQVYGNPSRWGLGFGLGLPWDQEGAPRVFGMAGAGGTWAGADPDRGVAVAVTRNVMSMDFETVRVLVTAVLDTVR</sequence>
<evidence type="ECO:0000313" key="2">
    <source>
        <dbReference type="EMBL" id="GLL09922.1"/>
    </source>
</evidence>
<dbReference type="Proteomes" id="UP001143463">
    <property type="component" value="Unassembled WGS sequence"/>
</dbReference>
<dbReference type="AlphaFoldDB" id="A0A9W6KZ34"/>
<dbReference type="InterPro" id="IPR052907">
    <property type="entry name" value="Beta-lactamase/esterase"/>
</dbReference>
<protein>
    <submittedName>
        <fullName evidence="2">Esterase</fullName>
    </submittedName>
</protein>
<dbReference type="Pfam" id="PF00144">
    <property type="entry name" value="Beta-lactamase"/>
    <property type="match status" value="1"/>
</dbReference>
<reference evidence="2" key="2">
    <citation type="submission" date="2023-01" db="EMBL/GenBank/DDBJ databases">
        <authorList>
            <person name="Sun Q."/>
            <person name="Evtushenko L."/>
        </authorList>
    </citation>
    <scope>NUCLEOTIDE SEQUENCE</scope>
    <source>
        <strain evidence="2">VKM Ac-1069</strain>
    </source>
</reference>
<dbReference type="InterPro" id="IPR012338">
    <property type="entry name" value="Beta-lactam/transpept-like"/>
</dbReference>
<accession>A0A9W6KZ34</accession>
<reference evidence="2" key="1">
    <citation type="journal article" date="2014" name="Int. J. Syst. Evol. Microbiol.">
        <title>Complete genome sequence of Corynebacterium casei LMG S-19264T (=DSM 44701T), isolated from a smear-ripened cheese.</title>
        <authorList>
            <consortium name="US DOE Joint Genome Institute (JGI-PGF)"/>
            <person name="Walter F."/>
            <person name="Albersmeier A."/>
            <person name="Kalinowski J."/>
            <person name="Ruckert C."/>
        </authorList>
    </citation>
    <scope>NUCLEOTIDE SEQUENCE</scope>
    <source>
        <strain evidence="2">VKM Ac-1069</strain>
    </source>
</reference>
<name>A0A9W6KZ34_9PSEU</name>
<dbReference type="RefSeq" id="WP_037043564.1">
    <property type="nucleotide sequence ID" value="NZ_BAAAUZ010000011.1"/>
</dbReference>
<dbReference type="Gene3D" id="3.40.710.10">
    <property type="entry name" value="DD-peptidase/beta-lactamase superfamily"/>
    <property type="match status" value="1"/>
</dbReference>
<gene>
    <name evidence="2" type="ORF">GCM10017577_10620</name>
</gene>
<proteinExistence type="predicted"/>
<keyword evidence="3" id="KW-1185">Reference proteome</keyword>
<comment type="caution">
    <text evidence="2">The sequence shown here is derived from an EMBL/GenBank/DDBJ whole genome shotgun (WGS) entry which is preliminary data.</text>
</comment>
<dbReference type="InterPro" id="IPR001466">
    <property type="entry name" value="Beta-lactam-related"/>
</dbReference>